<dbReference type="Proteomes" id="UP001295444">
    <property type="component" value="Chromosome 03"/>
</dbReference>
<gene>
    <name evidence="1" type="ORF">PECUL_23A021612</name>
</gene>
<protein>
    <submittedName>
        <fullName evidence="1">Uncharacterized protein</fullName>
    </submittedName>
</protein>
<evidence type="ECO:0000313" key="2">
    <source>
        <dbReference type="Proteomes" id="UP001295444"/>
    </source>
</evidence>
<reference evidence="1" key="1">
    <citation type="submission" date="2022-03" db="EMBL/GenBank/DDBJ databases">
        <authorList>
            <person name="Alioto T."/>
            <person name="Alioto T."/>
            <person name="Gomez Garrido J."/>
        </authorList>
    </citation>
    <scope>NUCLEOTIDE SEQUENCE</scope>
</reference>
<feature type="non-terminal residue" evidence="1">
    <location>
        <position position="1"/>
    </location>
</feature>
<dbReference type="SUPFAM" id="SSF48403">
    <property type="entry name" value="Ankyrin repeat"/>
    <property type="match status" value="1"/>
</dbReference>
<dbReference type="Gene3D" id="1.25.40.20">
    <property type="entry name" value="Ankyrin repeat-containing domain"/>
    <property type="match status" value="1"/>
</dbReference>
<keyword evidence="2" id="KW-1185">Reference proteome</keyword>
<proteinExistence type="predicted"/>
<dbReference type="AlphaFoldDB" id="A0AAD1RUR8"/>
<organism evidence="1 2">
    <name type="scientific">Pelobates cultripes</name>
    <name type="common">Western spadefoot toad</name>
    <dbReference type="NCBI Taxonomy" id="61616"/>
    <lineage>
        <taxon>Eukaryota</taxon>
        <taxon>Metazoa</taxon>
        <taxon>Chordata</taxon>
        <taxon>Craniata</taxon>
        <taxon>Vertebrata</taxon>
        <taxon>Euteleostomi</taxon>
        <taxon>Amphibia</taxon>
        <taxon>Batrachia</taxon>
        <taxon>Anura</taxon>
        <taxon>Pelobatoidea</taxon>
        <taxon>Pelobatidae</taxon>
        <taxon>Pelobates</taxon>
    </lineage>
</organism>
<accession>A0AAD1RUR8</accession>
<dbReference type="InterPro" id="IPR036770">
    <property type="entry name" value="Ankyrin_rpt-contain_sf"/>
</dbReference>
<dbReference type="EMBL" id="OW240914">
    <property type="protein sequence ID" value="CAH2277642.1"/>
    <property type="molecule type" value="Genomic_DNA"/>
</dbReference>
<name>A0AAD1RUR8_PELCU</name>
<sequence>ISQGASKKKQNKKGLLAVHCAAIQGRIDVIETIMESYATEWSKIHKEMMEKNTPSLPYLALSNNHLECTKW</sequence>
<evidence type="ECO:0000313" key="1">
    <source>
        <dbReference type="EMBL" id="CAH2277642.1"/>
    </source>
</evidence>